<dbReference type="GO" id="GO:0003729">
    <property type="term" value="F:mRNA binding"/>
    <property type="evidence" value="ECO:0007669"/>
    <property type="project" value="TreeGrafter"/>
</dbReference>
<evidence type="ECO:0000256" key="5">
    <source>
        <dbReference type="SAM" id="MobiDB-lite"/>
    </source>
</evidence>
<feature type="domain" description="Poly(A) RNA polymerase mitochondrial-like central palm" evidence="7">
    <location>
        <begin position="11"/>
        <end position="138"/>
    </location>
</feature>
<dbReference type="SUPFAM" id="SSF81631">
    <property type="entry name" value="PAP/OAS1 substrate-binding domain"/>
    <property type="match status" value="1"/>
</dbReference>
<evidence type="ECO:0000259" key="6">
    <source>
        <dbReference type="Pfam" id="PF03828"/>
    </source>
</evidence>
<feature type="compositionally biased region" description="Basic residues" evidence="5">
    <location>
        <begin position="343"/>
        <end position="353"/>
    </location>
</feature>
<keyword evidence="3" id="KW-0479">Metal-binding</keyword>
<dbReference type="AlphaFoldDB" id="A0A077WZ05"/>
<dbReference type="GO" id="GO:0043634">
    <property type="term" value="P:polyadenylation-dependent ncRNA catabolic process"/>
    <property type="evidence" value="ECO:0007669"/>
    <property type="project" value="TreeGrafter"/>
</dbReference>
<dbReference type="InterPro" id="IPR045862">
    <property type="entry name" value="Trf4-like"/>
</dbReference>
<evidence type="ECO:0000256" key="4">
    <source>
        <dbReference type="ARBA" id="ARBA00022842"/>
    </source>
</evidence>
<dbReference type="OrthoDB" id="273917at2759"/>
<organism evidence="8">
    <name type="scientific">Lichtheimia ramosa</name>
    <dbReference type="NCBI Taxonomy" id="688394"/>
    <lineage>
        <taxon>Eukaryota</taxon>
        <taxon>Fungi</taxon>
        <taxon>Fungi incertae sedis</taxon>
        <taxon>Mucoromycota</taxon>
        <taxon>Mucoromycotina</taxon>
        <taxon>Mucoromycetes</taxon>
        <taxon>Mucorales</taxon>
        <taxon>Lichtheimiaceae</taxon>
        <taxon>Lichtheimia</taxon>
    </lineage>
</organism>
<dbReference type="InterPro" id="IPR043519">
    <property type="entry name" value="NT_sf"/>
</dbReference>
<feature type="compositionally biased region" description="Basic residues" evidence="5">
    <location>
        <begin position="368"/>
        <end position="379"/>
    </location>
</feature>
<evidence type="ECO:0000313" key="8">
    <source>
        <dbReference type="EMBL" id="CDS12278.1"/>
    </source>
</evidence>
<sequence length="436" mass="50642">MPADDFDYSKLSAELIDFAQYLEPTATEKRDRSYAFNEIKRTIEREIESSEVHAFGSYETGLLLPSSDIDMRVALGTELPPLHVKRLMQQLTKEFRRIGRRGLYHQVLFIPAKIPVIQLVVRSYRNDVSADISIANDTVSSTRTLQWLKEHKELKPIYLFLKFVLLRIQLADDPNYCLISAKTSGLAGYSLVCMIVHYIKYQAKRNEALNPKAPDYLGCLLMGILEFYGSFDYTAQALQFDDTEFFTKPDTSEWKHPHKFVIHDPDQPGVNVARSTTTMNRIQAVLCWIRQSLFKTDRRASSLIGPLVARSWRFGARNREEVYKDGRLSLTGQDIQLDITHAAKNHGQKRKRKQSDTEEDSRQANTNRAKKAKNWKPKQRQAMQPKQRQREQQRQSPSKQNNHANTKHRFTARKRPVSKYEKPKKYLYSRSLSNQQ</sequence>
<dbReference type="Pfam" id="PF03828">
    <property type="entry name" value="PAP_assoc"/>
    <property type="match status" value="1"/>
</dbReference>
<evidence type="ECO:0000256" key="3">
    <source>
        <dbReference type="ARBA" id="ARBA00022723"/>
    </source>
</evidence>
<dbReference type="SUPFAM" id="SSF81301">
    <property type="entry name" value="Nucleotidyltransferase"/>
    <property type="match status" value="1"/>
</dbReference>
<dbReference type="CDD" id="cd05402">
    <property type="entry name" value="NT_PAP_TUTase"/>
    <property type="match status" value="1"/>
</dbReference>
<dbReference type="PANTHER" id="PTHR23092:SF31">
    <property type="entry name" value="DSCP-N DOMAIN-CONTAINING PROTEIN-RELATED"/>
    <property type="match status" value="1"/>
</dbReference>
<feature type="domain" description="PAP-associated" evidence="6">
    <location>
        <begin position="217"/>
        <end position="267"/>
    </location>
</feature>
<dbReference type="GO" id="GO:0010605">
    <property type="term" value="P:negative regulation of macromolecule metabolic process"/>
    <property type="evidence" value="ECO:0007669"/>
    <property type="project" value="UniProtKB-ARBA"/>
</dbReference>
<dbReference type="GO" id="GO:0031499">
    <property type="term" value="C:TRAMP complex"/>
    <property type="evidence" value="ECO:0007669"/>
    <property type="project" value="TreeGrafter"/>
</dbReference>
<dbReference type="GO" id="GO:0031123">
    <property type="term" value="P:RNA 3'-end processing"/>
    <property type="evidence" value="ECO:0007669"/>
    <property type="project" value="TreeGrafter"/>
</dbReference>
<dbReference type="GO" id="GO:0046872">
    <property type="term" value="F:metal ion binding"/>
    <property type="evidence" value="ECO:0007669"/>
    <property type="project" value="UniProtKB-KW"/>
</dbReference>
<dbReference type="Gene3D" id="3.30.460.10">
    <property type="entry name" value="Beta Polymerase, domain 2"/>
    <property type="match status" value="1"/>
</dbReference>
<gene>
    <name evidence="8" type="ORF">LRAMOSA04473</name>
</gene>
<evidence type="ECO:0000259" key="7">
    <source>
        <dbReference type="Pfam" id="PF22600"/>
    </source>
</evidence>
<keyword evidence="4" id="KW-0460">Magnesium</keyword>
<evidence type="ECO:0000256" key="1">
    <source>
        <dbReference type="ARBA" id="ARBA00008593"/>
    </source>
</evidence>
<reference evidence="8" key="1">
    <citation type="journal article" date="2014" name="Genome Announc.">
        <title>De novo whole-genome sequence and genome annotation of Lichtheimia ramosa.</title>
        <authorList>
            <person name="Linde J."/>
            <person name="Schwartze V."/>
            <person name="Binder U."/>
            <person name="Lass-Florl C."/>
            <person name="Voigt K."/>
            <person name="Horn F."/>
        </authorList>
    </citation>
    <scope>NUCLEOTIDE SEQUENCE</scope>
    <source>
        <strain evidence="8">JMRC FSU:6197</strain>
    </source>
</reference>
<dbReference type="EMBL" id="LK023357">
    <property type="protein sequence ID" value="CDS12278.1"/>
    <property type="molecule type" value="Genomic_DNA"/>
</dbReference>
<protein>
    <recommendedName>
        <fullName evidence="2">polynucleotide adenylyltransferase</fullName>
        <ecNumber evidence="2">2.7.7.19</ecNumber>
    </recommendedName>
</protein>
<dbReference type="InterPro" id="IPR054708">
    <property type="entry name" value="MTPAP-like_central"/>
</dbReference>
<dbReference type="Pfam" id="PF22600">
    <property type="entry name" value="MTPAP-like_central"/>
    <property type="match status" value="1"/>
</dbReference>
<feature type="compositionally biased region" description="Basic residues" evidence="5">
    <location>
        <begin position="405"/>
        <end position="417"/>
    </location>
</feature>
<dbReference type="EC" id="2.7.7.19" evidence="2"/>
<dbReference type="InterPro" id="IPR002058">
    <property type="entry name" value="PAP_assoc"/>
</dbReference>
<dbReference type="Gene3D" id="1.10.1410.10">
    <property type="match status" value="1"/>
</dbReference>
<feature type="region of interest" description="Disordered" evidence="5">
    <location>
        <begin position="343"/>
        <end position="436"/>
    </location>
</feature>
<accession>A0A077WZ05</accession>
<proteinExistence type="inferred from homology"/>
<comment type="similarity">
    <text evidence="1">Belongs to the DNA polymerase type-B-like family.</text>
</comment>
<evidence type="ECO:0000256" key="2">
    <source>
        <dbReference type="ARBA" id="ARBA00012388"/>
    </source>
</evidence>
<name>A0A077WZ05_9FUNG</name>
<dbReference type="GO" id="GO:0005730">
    <property type="term" value="C:nucleolus"/>
    <property type="evidence" value="ECO:0007669"/>
    <property type="project" value="TreeGrafter"/>
</dbReference>
<dbReference type="GO" id="GO:1990817">
    <property type="term" value="F:poly(A) RNA polymerase activity"/>
    <property type="evidence" value="ECO:0007669"/>
    <property type="project" value="UniProtKB-EC"/>
</dbReference>
<dbReference type="PANTHER" id="PTHR23092">
    <property type="entry name" value="POLY(A) RNA POLYMERASE"/>
    <property type="match status" value="1"/>
</dbReference>